<sequence length="543" mass="59969">MTATLDLADIQGHVLRAYARFGYPTGRYVFLNVTEAAAARRFLTEILPHLTTAVCWGEGKNEMAPPDLAVNLAFSYQGLKAVELPRASLMGFSPEFAEGMKARQDILGDDGVSAPEHWDPVWRDHLTRRDKDVHIAVLLHARMPAPSANTPEAIALAFRLSQQGLDKGLRWLRQLISSTGDGVTILGGHRGPDGELLDYQDVQTVLENGIPTAKEHFGYTDGIGDPVISGVPYDTDRVAGRGKQLENGQWEPLAPGEFIFGHLDEAQEYPPAPLPRLLARNGTYMVYRKLHENVASFDAFLEREAAKAYPFEGGKELLAAKFVGRWRDNGAPLVSAPDPAAKKAFDQRFAAASAQEQDKMLSDFTYDQDMSGARCPFSGHIRRINPRASLEMGHQAGDVPGSFSRMTGAFDTPGALANRRRLMRRGLPYGEVRDRSRNDGNHGIIIMLLNADIARQFEFVQQQWVNYGNDFHAGNDKEIILGNHSADTRFASKAVLQVEPTSEQVPYLLGSIPRLVETRGGEYFFIPGMTALRMIARGIIDPT</sequence>
<dbReference type="SUPFAM" id="SSF54909">
    <property type="entry name" value="Dimeric alpha+beta barrel"/>
    <property type="match status" value="1"/>
</dbReference>
<evidence type="ECO:0000256" key="1">
    <source>
        <dbReference type="ARBA" id="ARBA00001970"/>
    </source>
</evidence>
<feature type="domain" description="DyP dimeric alpha+beta barrel" evidence="6">
    <location>
        <begin position="9"/>
        <end position="139"/>
    </location>
</feature>
<evidence type="ECO:0000313" key="8">
    <source>
        <dbReference type="Proteomes" id="UP000653343"/>
    </source>
</evidence>
<organism evidence="7 8">
    <name type="scientific">Undibacterium squillarum</name>
    <dbReference type="NCBI Taxonomy" id="1131567"/>
    <lineage>
        <taxon>Bacteria</taxon>
        <taxon>Pseudomonadati</taxon>
        <taxon>Pseudomonadota</taxon>
        <taxon>Betaproteobacteria</taxon>
        <taxon>Burkholderiales</taxon>
        <taxon>Oxalobacteraceae</taxon>
        <taxon>Undibacterium</taxon>
    </lineage>
</organism>
<comment type="cofactor">
    <cofactor evidence="1">
        <name>heme b</name>
        <dbReference type="ChEBI" id="CHEBI:60344"/>
    </cofactor>
</comment>
<evidence type="ECO:0000256" key="5">
    <source>
        <dbReference type="ARBA" id="ARBA00023004"/>
    </source>
</evidence>
<dbReference type="PANTHER" id="PTHR30521">
    <property type="entry name" value="DEFERROCHELATASE/PEROXIDASE"/>
    <property type="match status" value="1"/>
</dbReference>
<dbReference type="InterPro" id="IPR049509">
    <property type="entry name" value="DyP_N"/>
</dbReference>
<dbReference type="PANTHER" id="PTHR30521:SF5">
    <property type="entry name" value="BLR4509 PROTEIN"/>
    <property type="match status" value="1"/>
</dbReference>
<keyword evidence="4" id="KW-0560">Oxidoreductase</keyword>
<keyword evidence="3" id="KW-0479">Metal-binding</keyword>
<dbReference type="GO" id="GO:0004601">
    <property type="term" value="F:peroxidase activity"/>
    <property type="evidence" value="ECO:0007669"/>
    <property type="project" value="UniProtKB-KW"/>
</dbReference>
<name>A0ABQ2Y1E7_9BURK</name>
<dbReference type="Proteomes" id="UP000653343">
    <property type="component" value="Unassembled WGS sequence"/>
</dbReference>
<dbReference type="RefSeq" id="WP_189357894.1">
    <property type="nucleotide sequence ID" value="NZ_BMYU01000007.1"/>
</dbReference>
<dbReference type="EMBL" id="BMYU01000007">
    <property type="protein sequence ID" value="GGX48331.1"/>
    <property type="molecule type" value="Genomic_DNA"/>
</dbReference>
<proteinExistence type="predicted"/>
<keyword evidence="8" id="KW-1185">Reference proteome</keyword>
<keyword evidence="5" id="KW-0408">Iron</keyword>
<dbReference type="InterPro" id="IPR006314">
    <property type="entry name" value="Dyp_peroxidase"/>
</dbReference>
<keyword evidence="2 7" id="KW-0575">Peroxidase</keyword>
<gene>
    <name evidence="7" type="ORF">GCM10010946_28660</name>
</gene>
<reference evidence="8" key="1">
    <citation type="journal article" date="2019" name="Int. J. Syst. Evol. Microbiol.">
        <title>The Global Catalogue of Microorganisms (GCM) 10K type strain sequencing project: providing services to taxonomists for standard genome sequencing and annotation.</title>
        <authorList>
            <consortium name="The Broad Institute Genomics Platform"/>
            <consortium name="The Broad Institute Genome Sequencing Center for Infectious Disease"/>
            <person name="Wu L."/>
            <person name="Ma J."/>
        </authorList>
    </citation>
    <scope>NUCLEOTIDE SEQUENCE [LARGE SCALE GENOMIC DNA]</scope>
    <source>
        <strain evidence="8">KCTC 23917</strain>
    </source>
</reference>
<evidence type="ECO:0000259" key="6">
    <source>
        <dbReference type="Pfam" id="PF21105"/>
    </source>
</evidence>
<dbReference type="InterPro" id="IPR011008">
    <property type="entry name" value="Dimeric_a/b-barrel"/>
</dbReference>
<accession>A0ABQ2Y1E7</accession>
<evidence type="ECO:0000256" key="2">
    <source>
        <dbReference type="ARBA" id="ARBA00022559"/>
    </source>
</evidence>
<protein>
    <submittedName>
        <fullName evidence="7">Peroxidase</fullName>
    </submittedName>
</protein>
<comment type="caution">
    <text evidence="7">The sequence shown here is derived from an EMBL/GenBank/DDBJ whole genome shotgun (WGS) entry which is preliminary data.</text>
</comment>
<dbReference type="PROSITE" id="PS51404">
    <property type="entry name" value="DYP_PEROXIDASE"/>
    <property type="match status" value="1"/>
</dbReference>
<evidence type="ECO:0000256" key="4">
    <source>
        <dbReference type="ARBA" id="ARBA00023002"/>
    </source>
</evidence>
<evidence type="ECO:0000313" key="7">
    <source>
        <dbReference type="EMBL" id="GGX48331.1"/>
    </source>
</evidence>
<dbReference type="Pfam" id="PF21105">
    <property type="entry name" value="DyP_N"/>
    <property type="match status" value="1"/>
</dbReference>
<evidence type="ECO:0000256" key="3">
    <source>
        <dbReference type="ARBA" id="ARBA00022723"/>
    </source>
</evidence>